<evidence type="ECO:0000256" key="4">
    <source>
        <dbReference type="ARBA" id="ARBA00022723"/>
    </source>
</evidence>
<keyword evidence="5 8" id="KW-0560">Oxidoreductase</keyword>
<evidence type="ECO:0000256" key="7">
    <source>
        <dbReference type="ARBA" id="ARBA00023033"/>
    </source>
</evidence>
<dbReference type="FunFam" id="1.10.630.10:FF:000018">
    <property type="entry name" value="Cytochrome P450 monooxygenase"/>
    <property type="match status" value="1"/>
</dbReference>
<dbReference type="Gene3D" id="1.10.630.10">
    <property type="entry name" value="Cytochrome P450"/>
    <property type="match status" value="1"/>
</dbReference>
<dbReference type="InterPro" id="IPR036396">
    <property type="entry name" value="Cyt_P450_sf"/>
</dbReference>
<dbReference type="GO" id="GO:0016705">
    <property type="term" value="F:oxidoreductase activity, acting on paired donors, with incorporation or reduction of molecular oxygen"/>
    <property type="evidence" value="ECO:0007669"/>
    <property type="project" value="InterPro"/>
</dbReference>
<dbReference type="EMBL" id="AP018165">
    <property type="protein sequence ID" value="BAX96258.1"/>
    <property type="molecule type" value="Genomic_DNA"/>
</dbReference>
<keyword evidence="6 8" id="KW-0408">Iron</keyword>
<accession>A0A1Z4ETG9</accession>
<organism evidence="10 11">
    <name type="scientific">[Mycobacterium] stephanolepidis</name>
    <dbReference type="NCBI Taxonomy" id="1520670"/>
    <lineage>
        <taxon>Bacteria</taxon>
        <taxon>Bacillati</taxon>
        <taxon>Actinomycetota</taxon>
        <taxon>Actinomycetes</taxon>
        <taxon>Mycobacteriales</taxon>
        <taxon>Mycobacteriaceae</taxon>
        <taxon>Mycobacteroides</taxon>
    </lineage>
</organism>
<evidence type="ECO:0000256" key="8">
    <source>
        <dbReference type="RuleBase" id="RU000461"/>
    </source>
</evidence>
<dbReference type="GO" id="GO:0020037">
    <property type="term" value="F:heme binding"/>
    <property type="evidence" value="ECO:0007669"/>
    <property type="project" value="InterPro"/>
</dbReference>
<dbReference type="SUPFAM" id="SSF48264">
    <property type="entry name" value="Cytochrome P450"/>
    <property type="match status" value="1"/>
</dbReference>
<evidence type="ECO:0000256" key="1">
    <source>
        <dbReference type="ARBA" id="ARBA00001971"/>
    </source>
</evidence>
<dbReference type="InterPro" id="IPR017972">
    <property type="entry name" value="Cyt_P450_CS"/>
</dbReference>
<gene>
    <name evidence="10" type="ORF">MSTE_00923</name>
</gene>
<dbReference type="KEGG" id="mste:MSTE_00923"/>
<dbReference type="InterPro" id="IPR002397">
    <property type="entry name" value="Cyt_P450_B"/>
</dbReference>
<keyword evidence="3 8" id="KW-0349">Heme</keyword>
<comment type="cofactor">
    <cofactor evidence="1">
        <name>heme</name>
        <dbReference type="ChEBI" id="CHEBI:30413"/>
    </cofactor>
</comment>
<dbReference type="PRINTS" id="PR00359">
    <property type="entry name" value="BP450"/>
</dbReference>
<keyword evidence="4 8" id="KW-0479">Metal-binding</keyword>
<evidence type="ECO:0000313" key="11">
    <source>
        <dbReference type="Proteomes" id="UP000217954"/>
    </source>
</evidence>
<protein>
    <submittedName>
        <fullName evidence="10">Putative cytochrome P450</fullName>
    </submittedName>
</protein>
<dbReference type="AlphaFoldDB" id="A0A1Z4ETG9"/>
<dbReference type="CDD" id="cd20625">
    <property type="entry name" value="CYP164-like"/>
    <property type="match status" value="1"/>
</dbReference>
<reference evidence="11" key="1">
    <citation type="journal article" date="2017" name="Genome Announc.">
        <title>Complete Genome Sequence of Mycobacterium stephanolepidis.</title>
        <authorList>
            <person name="Fukano H."/>
            <person name="Yoshida M."/>
            <person name="Katayama Y."/>
            <person name="Omatsu T."/>
            <person name="Mizutani T."/>
            <person name="Kurata O."/>
            <person name="Wada S."/>
            <person name="Hoshino Y."/>
        </authorList>
    </citation>
    <scope>NUCLEOTIDE SEQUENCE [LARGE SCALE GENOMIC DNA]</scope>
    <source>
        <strain evidence="11">NJB0901</strain>
    </source>
</reference>
<dbReference type="PANTHER" id="PTHR46696:SF1">
    <property type="entry name" value="CYTOCHROME P450 YJIB-RELATED"/>
    <property type="match status" value="1"/>
</dbReference>
<proteinExistence type="inferred from homology"/>
<sequence>MHYVDMRVQTEVDPLLRRLLDEGDRADPYPLYGEIRELARTGAVRPQGLPVSVLATFDDCNAMLRHPLASSDARHAHIRQRAGSPAPAREPSLLGLDGAPHARLRGLVQKAFNAKVVNAISESIQQLIDELLDSAAEMGTFDLIADCAYPLPVTVISRILGVPPGDESMVVDTTKLLNGSPGLAFALTGEAPDNTAQVQADADMRAYFSELVASRRHHPGADLLSALIDAEAAGDRLTDEEIVTMCVILYLAGHITTVNLIGNAALAMLRQPRHWRELGADSEYASAVVEETLRFDPPVQMVMRTAAQDMTAGAATLPKGELVLILLAAAQRDPAVYEDPDTFHPRRSDAKHLAFGLGPHFCLGAPLARLEARLALSALTARFPNAHMVAEPTYTSNAALRGISTFPLSVR</sequence>
<evidence type="ECO:0000256" key="6">
    <source>
        <dbReference type="ARBA" id="ARBA00023004"/>
    </source>
</evidence>
<keyword evidence="11" id="KW-1185">Reference proteome</keyword>
<evidence type="ECO:0000256" key="2">
    <source>
        <dbReference type="ARBA" id="ARBA00010617"/>
    </source>
</evidence>
<dbReference type="GO" id="GO:0005506">
    <property type="term" value="F:iron ion binding"/>
    <property type="evidence" value="ECO:0007669"/>
    <property type="project" value="InterPro"/>
</dbReference>
<reference evidence="10 11" key="2">
    <citation type="journal article" date="2017" name="Int. J. Syst. Evol. Microbiol.">
        <title>Mycobacterium stephanolepidis sp. nov., a rapidly growing species related to Mycobacterium chelonae, isolated from marine teleost fish, Stephanolepis cirrhifer.</title>
        <authorList>
            <person name="Fukano H."/>
            <person name="Wada S."/>
            <person name="Kurata O."/>
            <person name="Katayama K."/>
            <person name="Fujiwara N."/>
            <person name="Hoshino Y."/>
        </authorList>
    </citation>
    <scope>NUCLEOTIDE SEQUENCE [LARGE SCALE GENOMIC DNA]</scope>
    <source>
        <strain evidence="10 11">NJB0901</strain>
    </source>
</reference>
<dbReference type="GO" id="GO:0004497">
    <property type="term" value="F:monooxygenase activity"/>
    <property type="evidence" value="ECO:0007669"/>
    <property type="project" value="UniProtKB-KW"/>
</dbReference>
<evidence type="ECO:0000256" key="9">
    <source>
        <dbReference type="SAM" id="MobiDB-lite"/>
    </source>
</evidence>
<evidence type="ECO:0000313" key="10">
    <source>
        <dbReference type="EMBL" id="BAX96258.1"/>
    </source>
</evidence>
<dbReference type="Pfam" id="PF00067">
    <property type="entry name" value="p450"/>
    <property type="match status" value="1"/>
</dbReference>
<name>A0A1Z4ETG9_9MYCO</name>
<dbReference type="PRINTS" id="PR00385">
    <property type="entry name" value="P450"/>
</dbReference>
<dbReference type="Proteomes" id="UP000217954">
    <property type="component" value="Chromosome"/>
</dbReference>
<evidence type="ECO:0000256" key="3">
    <source>
        <dbReference type="ARBA" id="ARBA00022617"/>
    </source>
</evidence>
<dbReference type="PROSITE" id="PS00086">
    <property type="entry name" value="CYTOCHROME_P450"/>
    <property type="match status" value="1"/>
</dbReference>
<dbReference type="PANTHER" id="PTHR46696">
    <property type="entry name" value="P450, PUTATIVE (EUROFUNG)-RELATED"/>
    <property type="match status" value="1"/>
</dbReference>
<comment type="similarity">
    <text evidence="2 8">Belongs to the cytochrome P450 family.</text>
</comment>
<keyword evidence="7 8" id="KW-0503">Monooxygenase</keyword>
<feature type="region of interest" description="Disordered" evidence="9">
    <location>
        <begin position="74"/>
        <end position="93"/>
    </location>
</feature>
<dbReference type="InterPro" id="IPR001128">
    <property type="entry name" value="Cyt_P450"/>
</dbReference>
<evidence type="ECO:0000256" key="5">
    <source>
        <dbReference type="ARBA" id="ARBA00023002"/>
    </source>
</evidence>